<evidence type="ECO:0000313" key="3">
    <source>
        <dbReference type="Proteomes" id="UP000708208"/>
    </source>
</evidence>
<feature type="compositionally biased region" description="Basic and acidic residues" evidence="1">
    <location>
        <begin position="133"/>
        <end position="159"/>
    </location>
</feature>
<comment type="caution">
    <text evidence="2">The sequence shown here is derived from an EMBL/GenBank/DDBJ whole genome shotgun (WGS) entry which is preliminary data.</text>
</comment>
<feature type="compositionally biased region" description="Basic and acidic residues" evidence="1">
    <location>
        <begin position="207"/>
        <end position="224"/>
    </location>
</feature>
<dbReference type="OrthoDB" id="8295780at2759"/>
<proteinExistence type="predicted"/>
<reference evidence="2" key="1">
    <citation type="submission" date="2021-06" db="EMBL/GenBank/DDBJ databases">
        <authorList>
            <person name="Hodson N. C."/>
            <person name="Mongue J. A."/>
            <person name="Jaron S. K."/>
        </authorList>
    </citation>
    <scope>NUCLEOTIDE SEQUENCE</scope>
</reference>
<dbReference type="Proteomes" id="UP000708208">
    <property type="component" value="Unassembled WGS sequence"/>
</dbReference>
<feature type="compositionally biased region" description="Polar residues" evidence="1">
    <location>
        <begin position="227"/>
        <end position="241"/>
    </location>
</feature>
<protein>
    <submittedName>
        <fullName evidence="2">Uncharacterized protein</fullName>
    </submittedName>
</protein>
<name>A0A8J2JZI1_9HEXA</name>
<evidence type="ECO:0000313" key="2">
    <source>
        <dbReference type="EMBL" id="CAG7726939.1"/>
    </source>
</evidence>
<organism evidence="2 3">
    <name type="scientific">Allacma fusca</name>
    <dbReference type="NCBI Taxonomy" id="39272"/>
    <lineage>
        <taxon>Eukaryota</taxon>
        <taxon>Metazoa</taxon>
        <taxon>Ecdysozoa</taxon>
        <taxon>Arthropoda</taxon>
        <taxon>Hexapoda</taxon>
        <taxon>Collembola</taxon>
        <taxon>Symphypleona</taxon>
        <taxon>Sminthuridae</taxon>
        <taxon>Allacma</taxon>
    </lineage>
</organism>
<feature type="compositionally biased region" description="Low complexity" evidence="1">
    <location>
        <begin position="169"/>
        <end position="182"/>
    </location>
</feature>
<feature type="region of interest" description="Disordered" evidence="1">
    <location>
        <begin position="122"/>
        <end position="247"/>
    </location>
</feature>
<dbReference type="EMBL" id="CAJVCH010141919">
    <property type="protein sequence ID" value="CAG7726939.1"/>
    <property type="molecule type" value="Genomic_DNA"/>
</dbReference>
<gene>
    <name evidence="2" type="ORF">AFUS01_LOCUS15814</name>
</gene>
<accession>A0A8J2JZI1</accession>
<evidence type="ECO:0000256" key="1">
    <source>
        <dbReference type="SAM" id="MobiDB-lite"/>
    </source>
</evidence>
<keyword evidence="3" id="KW-1185">Reference proteome</keyword>
<dbReference type="AlphaFoldDB" id="A0A8J2JZI1"/>
<sequence length="247" mass="27681">MVEIAMSCCAFMTLRCPCHVAQFLTNDGVEKVMEIIKNHMDHLPVLKGACFVLRNVAVHGSKVGKKTILEADGENIIRQIEDKYPEIKYNYTKPVLRDIGAPVSPTSELGKAVSQAIMNLSVEKPEDDQQDTLIRRDPFQNECRGAEEQPKPVRMNKTEEAEEEEEGEWSTSGSSRSSYSESKNPRTSTSRNSNKAEDQLQPASLKNRRESINKDQRKSEDLRKSPRNSQSVENPNQTSSGDLGKSP</sequence>